<evidence type="ECO:0000256" key="11">
    <source>
        <dbReference type="ARBA" id="ARBA00033334"/>
    </source>
</evidence>
<dbReference type="InterPro" id="IPR036451">
    <property type="entry name" value="CblAdoTrfase-like_sf"/>
</dbReference>
<evidence type="ECO:0000256" key="8">
    <source>
        <dbReference type="ARBA" id="ARBA00022741"/>
    </source>
</evidence>
<dbReference type="Proteomes" id="UP000094828">
    <property type="component" value="Unassembled WGS sequence"/>
</dbReference>
<dbReference type="PANTHER" id="PTHR12213">
    <property type="entry name" value="CORRINOID ADENOSYLTRANSFERASE"/>
    <property type="match status" value="1"/>
</dbReference>
<evidence type="ECO:0000256" key="3">
    <source>
        <dbReference type="ARBA" id="ARBA00007487"/>
    </source>
</evidence>
<evidence type="ECO:0000256" key="13">
    <source>
        <dbReference type="ARBA" id="ARBA00048555"/>
    </source>
</evidence>
<evidence type="ECO:0000256" key="2">
    <source>
        <dbReference type="ARBA" id="ARBA00005121"/>
    </source>
</evidence>
<dbReference type="InterPro" id="IPR029499">
    <property type="entry name" value="PduO-typ"/>
</dbReference>
<dbReference type="FunFam" id="1.20.1200.10:FF:000003">
    <property type="entry name" value="ATP:cob(I)alamin adenosyltransferase"/>
    <property type="match status" value="1"/>
</dbReference>
<keyword evidence="6" id="KW-0963">Cytoplasm</keyword>
<accession>A0A1C3EC04</accession>
<evidence type="ECO:0000256" key="10">
    <source>
        <dbReference type="ARBA" id="ARBA00031529"/>
    </source>
</evidence>
<evidence type="ECO:0000256" key="4">
    <source>
        <dbReference type="ARBA" id="ARBA00012454"/>
    </source>
</evidence>
<gene>
    <name evidence="17" type="ORF">A6X21_05610</name>
</gene>
<evidence type="ECO:0000313" key="17">
    <source>
        <dbReference type="EMBL" id="ODA30758.1"/>
    </source>
</evidence>
<keyword evidence="8 15" id="KW-0547">Nucleotide-binding</keyword>
<feature type="domain" description="Cobalamin adenosyltransferase-like" evidence="16">
    <location>
        <begin position="7"/>
        <end position="173"/>
    </location>
</feature>
<reference evidence="17 18" key="1">
    <citation type="submission" date="2016-05" db="EMBL/GenBank/DDBJ databases">
        <title>Genomic and physiological characterization of Planctopirus sp. isolated from fresh water lake.</title>
        <authorList>
            <person name="Subhash Y."/>
            <person name="Ramana C."/>
        </authorList>
    </citation>
    <scope>NUCLEOTIDE SEQUENCE [LARGE SCALE GENOMIC DNA]</scope>
    <source>
        <strain evidence="17 18">JC280</strain>
    </source>
</reference>
<keyword evidence="18" id="KW-1185">Reference proteome</keyword>
<dbReference type="GO" id="GO:0009236">
    <property type="term" value="P:cobalamin biosynthetic process"/>
    <property type="evidence" value="ECO:0007669"/>
    <property type="project" value="UniProtKB-UniRule"/>
</dbReference>
<comment type="pathway">
    <text evidence="2 15">Cofactor biosynthesis; adenosylcobalamin biosynthesis; adenosylcobalamin from cob(II)yrinate a,c-diamide: step 2/7.</text>
</comment>
<evidence type="ECO:0000256" key="6">
    <source>
        <dbReference type="ARBA" id="ARBA00022490"/>
    </source>
</evidence>
<comment type="catalytic activity">
    <reaction evidence="13 15">
        <text>2 cob(II)yrinate a,c diamide + reduced [electron-transfer flavoprotein] + 2 ATP = 2 adenosylcob(III)yrinate a,c-diamide + 2 triphosphate + oxidized [electron-transfer flavoprotein] + 3 H(+)</text>
        <dbReference type="Rhea" id="RHEA:11528"/>
        <dbReference type="Rhea" id="RHEA-COMP:10685"/>
        <dbReference type="Rhea" id="RHEA-COMP:10686"/>
        <dbReference type="ChEBI" id="CHEBI:15378"/>
        <dbReference type="ChEBI" id="CHEBI:18036"/>
        <dbReference type="ChEBI" id="CHEBI:30616"/>
        <dbReference type="ChEBI" id="CHEBI:57692"/>
        <dbReference type="ChEBI" id="CHEBI:58307"/>
        <dbReference type="ChEBI" id="CHEBI:58503"/>
        <dbReference type="ChEBI" id="CHEBI:58537"/>
        <dbReference type="EC" id="2.5.1.17"/>
    </reaction>
</comment>
<dbReference type="EC" id="2.5.1.17" evidence="4 15"/>
<dbReference type="STRING" id="1841610.A6X21_05610"/>
<evidence type="ECO:0000256" key="9">
    <source>
        <dbReference type="ARBA" id="ARBA00022840"/>
    </source>
</evidence>
<dbReference type="UniPathway" id="UPA00148">
    <property type="reaction ID" value="UER00233"/>
</dbReference>
<dbReference type="NCBIfam" id="TIGR00636">
    <property type="entry name" value="PduO_Nterm"/>
    <property type="match status" value="1"/>
</dbReference>
<evidence type="ECO:0000256" key="1">
    <source>
        <dbReference type="ARBA" id="ARBA00004496"/>
    </source>
</evidence>
<evidence type="ECO:0000256" key="15">
    <source>
        <dbReference type="RuleBase" id="RU366026"/>
    </source>
</evidence>
<organism evidence="17 18">
    <name type="scientific">Planctopirus hydrillae</name>
    <dbReference type="NCBI Taxonomy" id="1841610"/>
    <lineage>
        <taxon>Bacteria</taxon>
        <taxon>Pseudomonadati</taxon>
        <taxon>Planctomycetota</taxon>
        <taxon>Planctomycetia</taxon>
        <taxon>Planctomycetales</taxon>
        <taxon>Planctomycetaceae</taxon>
        <taxon>Planctopirus</taxon>
    </lineage>
</organism>
<dbReference type="InterPro" id="IPR016030">
    <property type="entry name" value="CblAdoTrfase-like"/>
</dbReference>
<keyword evidence="15" id="KW-0169">Cobalamin biosynthesis</keyword>
<keyword evidence="7 15" id="KW-0808">Transferase</keyword>
<comment type="subcellular location">
    <subcellularLocation>
        <location evidence="1">Cytoplasm</location>
    </subcellularLocation>
</comment>
<sequence>MVYLNRIYTKSGDSGLTSLGNGDRVSKTSSRIVAYGGVDELNASLGVALHAQLTDEIRQLLTSIQHDLFDLGADLCIPQKENEAPGEALRMTAAQIERLEKAIDQAVDQLTPLTSFVLPGGTEAAAALHVARTVCRRVEIGVIALSDQEPVSPHCVIYLNRLSDLLFCLARLCNDGGKADVLWIPGKNRPA</sequence>
<dbReference type="GO" id="GO:0005737">
    <property type="term" value="C:cytoplasm"/>
    <property type="evidence" value="ECO:0007669"/>
    <property type="project" value="UniProtKB-SubCell"/>
</dbReference>
<evidence type="ECO:0000256" key="7">
    <source>
        <dbReference type="ARBA" id="ARBA00022679"/>
    </source>
</evidence>
<dbReference type="PANTHER" id="PTHR12213:SF0">
    <property type="entry name" value="CORRINOID ADENOSYLTRANSFERASE MMAB"/>
    <property type="match status" value="1"/>
</dbReference>
<comment type="similarity">
    <text evidence="3 15">Belongs to the Cob(I)alamin adenosyltransferase family.</text>
</comment>
<evidence type="ECO:0000256" key="14">
    <source>
        <dbReference type="ARBA" id="ARBA00048692"/>
    </source>
</evidence>
<name>A0A1C3EC04_9PLAN</name>
<evidence type="ECO:0000259" key="16">
    <source>
        <dbReference type="Pfam" id="PF01923"/>
    </source>
</evidence>
<dbReference type="GO" id="GO:0008817">
    <property type="term" value="F:corrinoid adenosyltransferase activity"/>
    <property type="evidence" value="ECO:0007669"/>
    <property type="project" value="UniProtKB-UniRule"/>
</dbReference>
<comment type="catalytic activity">
    <reaction evidence="14 15">
        <text>2 cob(II)alamin + reduced [electron-transfer flavoprotein] + 2 ATP = 2 adenosylcob(III)alamin + 2 triphosphate + oxidized [electron-transfer flavoprotein] + 3 H(+)</text>
        <dbReference type="Rhea" id="RHEA:28671"/>
        <dbReference type="Rhea" id="RHEA-COMP:10685"/>
        <dbReference type="Rhea" id="RHEA-COMP:10686"/>
        <dbReference type="ChEBI" id="CHEBI:15378"/>
        <dbReference type="ChEBI" id="CHEBI:16304"/>
        <dbReference type="ChEBI" id="CHEBI:18036"/>
        <dbReference type="ChEBI" id="CHEBI:18408"/>
        <dbReference type="ChEBI" id="CHEBI:30616"/>
        <dbReference type="ChEBI" id="CHEBI:57692"/>
        <dbReference type="ChEBI" id="CHEBI:58307"/>
        <dbReference type="EC" id="2.5.1.17"/>
    </reaction>
</comment>
<protein>
    <recommendedName>
        <fullName evidence="5 15">Corrinoid adenosyltransferase</fullName>
        <ecNumber evidence="4 15">2.5.1.17</ecNumber>
    </recommendedName>
    <alternativeName>
        <fullName evidence="10 15">Cob(II)alamin adenosyltransferase</fullName>
    </alternativeName>
    <alternativeName>
        <fullName evidence="12 15">Cob(II)yrinic acid a,c-diamide adenosyltransferase</fullName>
    </alternativeName>
    <alternativeName>
        <fullName evidence="11 15">Cobinamide/cobalamin adenosyltransferase</fullName>
    </alternativeName>
</protein>
<dbReference type="EMBL" id="LYDR01000103">
    <property type="protein sequence ID" value="ODA30758.1"/>
    <property type="molecule type" value="Genomic_DNA"/>
</dbReference>
<dbReference type="Gene3D" id="1.20.1200.10">
    <property type="entry name" value="Cobalamin adenosyltransferase-like"/>
    <property type="match status" value="1"/>
</dbReference>
<dbReference type="GO" id="GO:0005524">
    <property type="term" value="F:ATP binding"/>
    <property type="evidence" value="ECO:0007669"/>
    <property type="project" value="UniProtKB-UniRule"/>
</dbReference>
<keyword evidence="9 15" id="KW-0067">ATP-binding</keyword>
<evidence type="ECO:0000256" key="12">
    <source>
        <dbReference type="ARBA" id="ARBA00033354"/>
    </source>
</evidence>
<evidence type="ECO:0000313" key="18">
    <source>
        <dbReference type="Proteomes" id="UP000094828"/>
    </source>
</evidence>
<dbReference type="RefSeq" id="WP_068848293.1">
    <property type="nucleotide sequence ID" value="NZ_LYDR01000103.1"/>
</dbReference>
<dbReference type="AlphaFoldDB" id="A0A1C3EC04"/>
<comment type="caution">
    <text evidence="17">The sequence shown here is derived from an EMBL/GenBank/DDBJ whole genome shotgun (WGS) entry which is preliminary data.</text>
</comment>
<dbReference type="Pfam" id="PF01923">
    <property type="entry name" value="Cob_adeno_trans"/>
    <property type="match status" value="1"/>
</dbReference>
<proteinExistence type="inferred from homology"/>
<evidence type="ECO:0000256" key="5">
    <source>
        <dbReference type="ARBA" id="ARBA00020963"/>
    </source>
</evidence>
<dbReference type="OrthoDB" id="9778896at2"/>
<dbReference type="SUPFAM" id="SSF89028">
    <property type="entry name" value="Cobalamin adenosyltransferase-like"/>
    <property type="match status" value="1"/>
</dbReference>